<dbReference type="Proteomes" id="UP000034410">
    <property type="component" value="Chromosome"/>
</dbReference>
<dbReference type="KEGG" id="seds:AAY24_08705"/>
<proteinExistence type="predicted"/>
<sequence length="260" mass="29235">MFSQPLFKISFYAMSVLTLYGCANSASHQVMKKEKAGDEYLTCREIDREIRKARIVIRGVEQDKEDMTGDDVIDGLLWFPFNVIAKQSNYSSAIKAAEGRIEHLTLLEVQQGCRDNIAGSSKTGRADGADLEVANQLRQLNSLYKSGVLSKEEYIIKKKNILDRIGNDQSEEKYMSHTESTYSNSADYPLMQKAIDTTAKKDTPKESGKHLYQAEQLAVDRECTPVDFMVKDSTKDFYSANCQNGLKIISCEWGSCAFVD</sequence>
<gene>
    <name evidence="1" type="ORF">AAY24_08705</name>
</gene>
<dbReference type="OrthoDB" id="6119307at2"/>
<keyword evidence="2" id="KW-1185">Reference proteome</keyword>
<protein>
    <submittedName>
        <fullName evidence="1">Uncharacterized protein</fullName>
    </submittedName>
</protein>
<organism evidence="1 2">
    <name type="scientific">Sedimenticola thiotaurini</name>
    <dbReference type="NCBI Taxonomy" id="1543721"/>
    <lineage>
        <taxon>Bacteria</taxon>
        <taxon>Pseudomonadati</taxon>
        <taxon>Pseudomonadota</taxon>
        <taxon>Gammaproteobacteria</taxon>
        <taxon>Chromatiales</taxon>
        <taxon>Sedimenticolaceae</taxon>
        <taxon>Sedimenticola</taxon>
    </lineage>
</organism>
<evidence type="ECO:0000313" key="1">
    <source>
        <dbReference type="EMBL" id="AKH20418.1"/>
    </source>
</evidence>
<dbReference type="AlphaFoldDB" id="A0A0F7K0B2"/>
<name>A0A0F7K0B2_9GAMM</name>
<reference evidence="1 2" key="1">
    <citation type="journal article" date="2015" name="Genome Announc.">
        <title>Complete Genome Sequence of Sedimenticola thiotaurini Strain SIP-G1, a Polyphosphate- and Polyhydroxyalkanoate-Accumulating Sulfur-Oxidizing Gammaproteobacterium Isolated from Salt Marsh Sediments.</title>
        <authorList>
            <person name="Flood B.E."/>
            <person name="Jones D.S."/>
            <person name="Bailey J.V."/>
        </authorList>
    </citation>
    <scope>NUCLEOTIDE SEQUENCE [LARGE SCALE GENOMIC DNA]</scope>
    <source>
        <strain evidence="1 2">SIP-G1</strain>
    </source>
</reference>
<dbReference type="EMBL" id="CP011412">
    <property type="protein sequence ID" value="AKH20418.1"/>
    <property type="molecule type" value="Genomic_DNA"/>
</dbReference>
<evidence type="ECO:0000313" key="2">
    <source>
        <dbReference type="Proteomes" id="UP000034410"/>
    </source>
</evidence>
<accession>A0A0F7K0B2</accession>